<protein>
    <submittedName>
        <fullName evidence="1">Uncharacterized protein</fullName>
    </submittedName>
</protein>
<sequence>MMPPFMAPNTVPPYIINQSRISNPPEMPTFKKHYGPSRKNWNSLLINKMAKDIKAVLPSEAEFEWEFDKVLSYIQDYIKLVGEKEEHNK</sequence>
<reference evidence="1" key="1">
    <citation type="submission" date="2021-02" db="EMBL/GenBank/DDBJ databases">
        <authorList>
            <person name="Nowell W R."/>
        </authorList>
    </citation>
    <scope>NUCLEOTIDE SEQUENCE</scope>
</reference>
<name>A0A816S674_9BILA</name>
<gene>
    <name evidence="1" type="ORF">XDN619_LOCUS15340</name>
</gene>
<accession>A0A816S674</accession>
<comment type="caution">
    <text evidence="1">The sequence shown here is derived from an EMBL/GenBank/DDBJ whole genome shotgun (WGS) entry which is preliminary data.</text>
</comment>
<organism evidence="1 2">
    <name type="scientific">Rotaria magnacalcarata</name>
    <dbReference type="NCBI Taxonomy" id="392030"/>
    <lineage>
        <taxon>Eukaryota</taxon>
        <taxon>Metazoa</taxon>
        <taxon>Spiralia</taxon>
        <taxon>Gnathifera</taxon>
        <taxon>Rotifera</taxon>
        <taxon>Eurotatoria</taxon>
        <taxon>Bdelloidea</taxon>
        <taxon>Philodinida</taxon>
        <taxon>Philodinidae</taxon>
        <taxon>Rotaria</taxon>
    </lineage>
</organism>
<evidence type="ECO:0000313" key="2">
    <source>
        <dbReference type="Proteomes" id="UP000663887"/>
    </source>
</evidence>
<dbReference type="Proteomes" id="UP000663887">
    <property type="component" value="Unassembled WGS sequence"/>
</dbReference>
<feature type="non-terminal residue" evidence="1">
    <location>
        <position position="1"/>
    </location>
</feature>
<evidence type="ECO:0000313" key="1">
    <source>
        <dbReference type="EMBL" id="CAF2084157.1"/>
    </source>
</evidence>
<proteinExistence type="predicted"/>
<dbReference type="EMBL" id="CAJNRG010006261">
    <property type="protein sequence ID" value="CAF2084157.1"/>
    <property type="molecule type" value="Genomic_DNA"/>
</dbReference>
<dbReference type="AlphaFoldDB" id="A0A816S674"/>